<evidence type="ECO:0000256" key="5">
    <source>
        <dbReference type="ARBA" id="ARBA00022777"/>
    </source>
</evidence>
<gene>
    <name evidence="9" type="ORF">IV43_GL000556</name>
    <name evidence="10" type="ORF">LAC1533_1275</name>
</gene>
<evidence type="ECO:0000256" key="1">
    <source>
        <dbReference type="ARBA" id="ARBA00005017"/>
    </source>
</evidence>
<dbReference type="KEGG" id="laca:LAC1533_1275"/>
<dbReference type="InterPro" id="IPR014721">
    <property type="entry name" value="Ribsml_uS5_D2-typ_fold_subgr"/>
</dbReference>
<dbReference type="InterPro" id="IPR036554">
    <property type="entry name" value="GHMP_kinase_C_sf"/>
</dbReference>
<keyword evidence="5 9" id="KW-0418">Kinase</keyword>
<evidence type="ECO:0000256" key="6">
    <source>
        <dbReference type="ARBA" id="ARBA00022840"/>
    </source>
</evidence>
<reference evidence="10" key="2">
    <citation type="submission" date="2016-11" db="EMBL/GenBank/DDBJ databases">
        <authorList>
            <person name="Jaros S."/>
            <person name="Januszkiewicz K."/>
            <person name="Wedrychowicz H."/>
        </authorList>
    </citation>
    <scope>NUCLEOTIDE SEQUENCE [LARGE SCALE GENOMIC DNA]</scope>
    <source>
        <strain evidence="10">ACA-DC 1533</strain>
    </source>
</reference>
<evidence type="ECO:0000256" key="3">
    <source>
        <dbReference type="ARBA" id="ARBA00022679"/>
    </source>
</evidence>
<dbReference type="GO" id="GO:0005524">
    <property type="term" value="F:ATP binding"/>
    <property type="evidence" value="ECO:0007669"/>
    <property type="project" value="UniProtKB-KW"/>
</dbReference>
<dbReference type="Pfam" id="PF00288">
    <property type="entry name" value="GHMP_kinases_N"/>
    <property type="match status" value="1"/>
</dbReference>
<sequence>MIKVKAPGKLYLAGEYAVVETGYPAILVALNQFVHVSVEESHDYGSIISRQYQEESLYWKRQGNQMIFDNRDNPFHYILSGIKITEQYAQTLGKKMQCYHLKIDSELDSLDGKKYGLGSSAAVTVATVKALCAFYELPVSKDGLFKLAAIAHFEVQGNGSLGDIAASVYGGYIAYHSFDREWLTLARKEYSLNELVKLTWPQLKIELLDPPTDLNLLIGWTGSPASTSQLVDVVGLKKAEKKAKYNLFLKESDACLQKIIAGFHHGSLKEVQEGLQQNHKSLQKMAQFSNLNLETAKLQRLIKIAESFGGVAKSSGAGGGDCGIVALNKVIDPQKVYNKWQAEGIEPLNLKVHYVVD</sequence>
<dbReference type="GO" id="GO:0004631">
    <property type="term" value="F:phosphomevalonate kinase activity"/>
    <property type="evidence" value="ECO:0007669"/>
    <property type="project" value="UniProtKB-EC"/>
</dbReference>
<dbReference type="EC" id="2.7.4.2" evidence="2"/>
<dbReference type="GO" id="GO:0019287">
    <property type="term" value="P:isopentenyl diphosphate biosynthetic process, mevalonate pathway"/>
    <property type="evidence" value="ECO:0007669"/>
    <property type="project" value="UniProtKB-UniPathway"/>
</dbReference>
<dbReference type="GeneID" id="95349373"/>
<keyword evidence="3 10" id="KW-0808">Transferase</keyword>
<dbReference type="Gene3D" id="3.30.70.890">
    <property type="entry name" value="GHMP kinase, C-terminal domain"/>
    <property type="match status" value="1"/>
</dbReference>
<dbReference type="InterPro" id="IPR035102">
    <property type="entry name" value="Phosphomevalonate_kinase"/>
</dbReference>
<dbReference type="InterPro" id="IPR013750">
    <property type="entry name" value="GHMP_kinase_C_dom"/>
</dbReference>
<evidence type="ECO:0000313" key="9">
    <source>
        <dbReference type="EMBL" id="KRN78388.1"/>
    </source>
</evidence>
<dbReference type="RefSeq" id="WP_010494292.1">
    <property type="nucleotide sequence ID" value="NZ_JQBK01000150.1"/>
</dbReference>
<keyword evidence="4" id="KW-0547">Nucleotide-binding</keyword>
<dbReference type="NCBIfam" id="TIGR01220">
    <property type="entry name" value="Pmev_kin_Gr_pos"/>
    <property type="match status" value="1"/>
</dbReference>
<dbReference type="PATRIC" id="fig|89059.3.peg.574"/>
<dbReference type="UniPathway" id="UPA00057">
    <property type="reaction ID" value="UER00099"/>
</dbReference>
<dbReference type="PANTHER" id="PTHR31814">
    <property type="match status" value="1"/>
</dbReference>
<dbReference type="Proteomes" id="UP000051491">
    <property type="component" value="Unassembled WGS sequence"/>
</dbReference>
<dbReference type="Proteomes" id="UP000190935">
    <property type="component" value="Chromosome I"/>
</dbReference>
<protein>
    <recommendedName>
        <fullName evidence="2">phosphomevalonate kinase</fullName>
        <ecNumber evidence="2">2.7.4.2</ecNumber>
    </recommendedName>
</protein>
<keyword evidence="6" id="KW-0067">ATP-binding</keyword>
<comment type="pathway">
    <text evidence="1">Isoprenoid biosynthesis; isopentenyl diphosphate biosynthesis via mevalonate pathway; isopentenyl diphosphate from (R)-mevalonate: step 2/3.</text>
</comment>
<organism evidence="9 11">
    <name type="scientific">Ligilactobacillus acidipiscis</name>
    <dbReference type="NCBI Taxonomy" id="89059"/>
    <lineage>
        <taxon>Bacteria</taxon>
        <taxon>Bacillati</taxon>
        <taxon>Bacillota</taxon>
        <taxon>Bacilli</taxon>
        <taxon>Lactobacillales</taxon>
        <taxon>Lactobacillaceae</taxon>
        <taxon>Ligilactobacillus</taxon>
    </lineage>
</organism>
<evidence type="ECO:0000256" key="2">
    <source>
        <dbReference type="ARBA" id="ARBA00012958"/>
    </source>
</evidence>
<dbReference type="InterPro" id="IPR020568">
    <property type="entry name" value="Ribosomal_Su5_D2-typ_SF"/>
</dbReference>
<feature type="domain" description="GHMP kinase N-terminal" evidence="7">
    <location>
        <begin position="88"/>
        <end position="171"/>
    </location>
</feature>
<accession>A0A0R2JVL4</accession>
<dbReference type="InterPro" id="IPR006204">
    <property type="entry name" value="GHMP_kinase_N_dom"/>
</dbReference>
<dbReference type="SUPFAM" id="SSF55060">
    <property type="entry name" value="GHMP Kinase, C-terminal domain"/>
    <property type="match status" value="1"/>
</dbReference>
<reference evidence="9 11" key="1">
    <citation type="journal article" date="2015" name="Genome Announc.">
        <title>Expanding the biotechnology potential of lactobacilli through comparative genomics of 213 strains and associated genera.</title>
        <authorList>
            <person name="Sun Z."/>
            <person name="Harris H.M."/>
            <person name="McCann A."/>
            <person name="Guo C."/>
            <person name="Argimon S."/>
            <person name="Zhang W."/>
            <person name="Yang X."/>
            <person name="Jeffery I.B."/>
            <person name="Cooney J.C."/>
            <person name="Kagawa T.F."/>
            <person name="Liu W."/>
            <person name="Song Y."/>
            <person name="Salvetti E."/>
            <person name="Wrobel A."/>
            <person name="Rasinkangas P."/>
            <person name="Parkhill J."/>
            <person name="Rea M.C."/>
            <person name="O'Sullivan O."/>
            <person name="Ritari J."/>
            <person name="Douillard F.P."/>
            <person name="Paul Ross R."/>
            <person name="Yang R."/>
            <person name="Briner A.E."/>
            <person name="Felis G.E."/>
            <person name="de Vos W.M."/>
            <person name="Barrangou R."/>
            <person name="Klaenhammer T.R."/>
            <person name="Caufield P.W."/>
            <person name="Cui Y."/>
            <person name="Zhang H."/>
            <person name="O'Toole P.W."/>
        </authorList>
    </citation>
    <scope>NUCLEOTIDE SEQUENCE [LARGE SCALE GENOMIC DNA]</scope>
    <source>
        <strain evidence="9 11">DSM 15353</strain>
    </source>
</reference>
<name>A0A0R2JVL4_9LACO</name>
<evidence type="ECO:0000259" key="7">
    <source>
        <dbReference type="Pfam" id="PF00288"/>
    </source>
</evidence>
<feature type="domain" description="GHMP kinase C-terminal" evidence="8">
    <location>
        <begin position="260"/>
        <end position="344"/>
    </location>
</feature>
<evidence type="ECO:0000313" key="12">
    <source>
        <dbReference type="Proteomes" id="UP000190935"/>
    </source>
</evidence>
<dbReference type="InterPro" id="IPR005917">
    <property type="entry name" value="Pmev_kinase_bact"/>
</dbReference>
<dbReference type="Pfam" id="PF08544">
    <property type="entry name" value="GHMP_kinases_C"/>
    <property type="match status" value="1"/>
</dbReference>
<dbReference type="OrthoDB" id="1522677at2"/>
<evidence type="ECO:0000259" key="8">
    <source>
        <dbReference type="Pfam" id="PF08544"/>
    </source>
</evidence>
<dbReference type="STRING" id="89059.LAC1533_1275"/>
<dbReference type="AlphaFoldDB" id="A0A0R2JVL4"/>
<proteinExistence type="predicted"/>
<dbReference type="PRINTS" id="PR00959">
    <property type="entry name" value="MEVGALKINASE"/>
</dbReference>
<dbReference type="EMBL" id="LT630287">
    <property type="protein sequence ID" value="SFV40695.1"/>
    <property type="molecule type" value="Genomic_DNA"/>
</dbReference>
<reference evidence="12" key="3">
    <citation type="submission" date="2016-11" db="EMBL/GenBank/DDBJ databases">
        <authorList>
            <person name="Papadimitriou K."/>
        </authorList>
    </citation>
    <scope>NUCLEOTIDE SEQUENCE [LARGE SCALE GENOMIC DNA]</scope>
    <source>
        <strain evidence="12">ACA-DC 1533</strain>
    </source>
</reference>
<dbReference type="Gene3D" id="3.30.230.10">
    <property type="match status" value="1"/>
</dbReference>
<dbReference type="SUPFAM" id="SSF54211">
    <property type="entry name" value="Ribosomal protein S5 domain 2-like"/>
    <property type="match status" value="1"/>
</dbReference>
<evidence type="ECO:0000313" key="11">
    <source>
        <dbReference type="Proteomes" id="UP000051491"/>
    </source>
</evidence>
<evidence type="ECO:0000313" key="10">
    <source>
        <dbReference type="EMBL" id="SFV40695.1"/>
    </source>
</evidence>
<dbReference type="PANTHER" id="PTHR31814:SF2">
    <property type="entry name" value="PHOSPHOMEVALONATE KINASE"/>
    <property type="match status" value="1"/>
</dbReference>
<dbReference type="EMBL" id="JQBK01000150">
    <property type="protein sequence ID" value="KRN78388.1"/>
    <property type="molecule type" value="Genomic_DNA"/>
</dbReference>
<evidence type="ECO:0000256" key="4">
    <source>
        <dbReference type="ARBA" id="ARBA00022741"/>
    </source>
</evidence>